<protein>
    <submittedName>
        <fullName evidence="2">Alpha/beta hydrolase</fullName>
    </submittedName>
</protein>
<dbReference type="InterPro" id="IPR000073">
    <property type="entry name" value="AB_hydrolase_1"/>
</dbReference>
<dbReference type="Gene3D" id="3.40.50.1820">
    <property type="entry name" value="alpha/beta hydrolase"/>
    <property type="match status" value="1"/>
</dbReference>
<organism evidence="2 3">
    <name type="scientific">Photobacterium atrarenae</name>
    <dbReference type="NCBI Taxonomy" id="865757"/>
    <lineage>
        <taxon>Bacteria</taxon>
        <taxon>Pseudomonadati</taxon>
        <taxon>Pseudomonadota</taxon>
        <taxon>Gammaproteobacteria</taxon>
        <taxon>Vibrionales</taxon>
        <taxon>Vibrionaceae</taxon>
        <taxon>Photobacterium</taxon>
    </lineage>
</organism>
<keyword evidence="3" id="KW-1185">Reference proteome</keyword>
<gene>
    <name evidence="2" type="ORF">NNL38_06865</name>
</gene>
<dbReference type="RefSeq" id="WP_255390268.1">
    <property type="nucleotide sequence ID" value="NZ_CP101508.1"/>
</dbReference>
<keyword evidence="2" id="KW-0378">Hydrolase</keyword>
<dbReference type="EMBL" id="CP101508">
    <property type="protein sequence ID" value="UTV28945.1"/>
    <property type="molecule type" value="Genomic_DNA"/>
</dbReference>
<sequence>MKPKIYLIPGTMCTALLWCRLMPYLESAVEIIPLPPYQHASPSAYFSQLRQLLPQRPVNLVGFSLGGYLAASFSTQFPAQVQQLFVISNTPCALSDTELTARQQALVLVDRYGYKGISRKRAADLLDRQASSCPLAEPNHTSADEALIDIIVEMDRVLGESTFRLQLQTASARQDLMADLLAAGVPTTFYYSEGDPLLQTDWFQRLQTRAQDRHIGLLPTSGRGHMLPLEKPNELAVHLLNWLGLDDLQ</sequence>
<accession>A0ABY5GJK1</accession>
<dbReference type="InterPro" id="IPR029058">
    <property type="entry name" value="AB_hydrolase_fold"/>
</dbReference>
<feature type="domain" description="AB hydrolase-1" evidence="1">
    <location>
        <begin position="43"/>
        <end position="198"/>
    </location>
</feature>
<evidence type="ECO:0000259" key="1">
    <source>
        <dbReference type="Pfam" id="PF00561"/>
    </source>
</evidence>
<dbReference type="SUPFAM" id="SSF53474">
    <property type="entry name" value="alpha/beta-Hydrolases"/>
    <property type="match status" value="1"/>
</dbReference>
<proteinExistence type="predicted"/>
<evidence type="ECO:0000313" key="3">
    <source>
        <dbReference type="Proteomes" id="UP001057998"/>
    </source>
</evidence>
<dbReference type="GO" id="GO:0016787">
    <property type="term" value="F:hydrolase activity"/>
    <property type="evidence" value="ECO:0007669"/>
    <property type="project" value="UniProtKB-KW"/>
</dbReference>
<reference evidence="2" key="1">
    <citation type="submission" date="2022-07" db="EMBL/GenBank/DDBJ databases">
        <title>Genome sequencing of Photobacterium atrarenae GJH2-4.</title>
        <authorList>
            <person name="Park S.-J."/>
        </authorList>
    </citation>
    <scope>NUCLEOTIDE SEQUENCE</scope>
    <source>
        <strain evidence="2">GJH2-4</strain>
    </source>
</reference>
<name>A0ABY5GJK1_9GAMM</name>
<dbReference type="Pfam" id="PF00561">
    <property type="entry name" value="Abhydrolase_1"/>
    <property type="match status" value="1"/>
</dbReference>
<dbReference type="Proteomes" id="UP001057998">
    <property type="component" value="Chromosome 1"/>
</dbReference>
<evidence type="ECO:0000313" key="2">
    <source>
        <dbReference type="EMBL" id="UTV28945.1"/>
    </source>
</evidence>